<feature type="region of interest" description="Disordered" evidence="1">
    <location>
        <begin position="1360"/>
        <end position="1388"/>
    </location>
</feature>
<feature type="compositionally biased region" description="Low complexity" evidence="1">
    <location>
        <begin position="154"/>
        <end position="186"/>
    </location>
</feature>
<name>A0ABQ7G4H7_DUNSA</name>
<protein>
    <submittedName>
        <fullName evidence="2">Uncharacterized protein</fullName>
    </submittedName>
</protein>
<feature type="region of interest" description="Disordered" evidence="1">
    <location>
        <begin position="318"/>
        <end position="352"/>
    </location>
</feature>
<feature type="compositionally biased region" description="Pro residues" evidence="1">
    <location>
        <begin position="376"/>
        <end position="387"/>
    </location>
</feature>
<evidence type="ECO:0000313" key="3">
    <source>
        <dbReference type="Proteomes" id="UP000815325"/>
    </source>
</evidence>
<evidence type="ECO:0000256" key="1">
    <source>
        <dbReference type="SAM" id="MobiDB-lite"/>
    </source>
</evidence>
<dbReference type="Proteomes" id="UP000815325">
    <property type="component" value="Unassembled WGS sequence"/>
</dbReference>
<feature type="compositionally biased region" description="Basic residues" evidence="1">
    <location>
        <begin position="1367"/>
        <end position="1386"/>
    </location>
</feature>
<sequence>MHSQLQSLAGHVTACLKQAAAAGAAASVAGTPCSCGGLESSSLCCLSPAALVGLAEMGARLQVPINAYPKDHDFIEYAKDQKRKYAEAQKHVRLYVLAVQALGDLLLPAALDTAHTHSTATANSSHSQVNSPYYQKRASLASGRRSLEALQGASDVSSNSCSSSSSSGSSSGSSSSISSDTSIVGSNVGGSSTAEVDRTLQPGAPSAAASCLHNSMQRSRGQSQPWSQRPALSSGTPHLPSPSKPQPLSQYAALPCGDVCRAPRLLSPSQIASLAASFGGLANSCSSSSSSGGSSSGCWWESAPEWDRCGPDSCKRVYETSGRGGPEGRTARRRTHENAGGDPEGWEGGEGHHHVPLFRALAAAAMAPAVHVQHPVPTPPGAAPQPCPLDAGLSSTGGLAGMDKSSSSRSRANPCMRRAPSCYRDASGCTALECMGLGGISKLLCGFTAVAHYDPALWAAAVGDASTWLGVHAPSTLSMLAQAVRRATSGTARGGPSHNPYSLHTPPHTHTPVQPQPALGAQAPSGGPSHTMSSESSKADPPLPPFLLPDLTALATAVVESGHLEAAPGTARPLLTAIAREVAKQALGALPHPATAHNESGRSGSGSDRSISGGNSAHAMYSGGNVGLPSLVPHVLQGRDCSPPCCYVCGSNTAPPAEPLVASSWTHTFGTAGSRNADAQSRQGSSSNSNSGDCLRVREADAATSREPTAVRIAAHSLVQLLSVLSAAGGCGVLLLETAAKLLQPHLHVLRPQALMQLLRVFAPHSLDISSGSTALTPPNAYPLPAHLASHHFGSNTFRSPSPMGISSGSFSSGLAAQRQHLQQQHARTHAQQVTGVSQRQGLITAIMGGPLRTAAATHCLGPWELVEAAGRASAAAMSTPTPPSWPWPFTPSTPGAAPGAVFPAAPNDMLWGPDGLSQGLGTPPVLPTDTFLDSYRLRESHGLSSDALLHLSCHSLLGAAGDMMVQALKQSVRSWEEEEGMGGDQIARVSARDSTAAARLRYTSVEKGGWDERCDEMTARADRVAAGGSNNAGTVAAGSVHISPDTTAAALTTSRGTSAAAAAAAREDGLAMCTPAATDTVAAACELAVAMARVGHHHVHLLSETARALAAMHSPENSGTHSHSTPELAPCSRGQFYDAPISLCSEDASHNSLRSDGAPNIRLRSNDEFKSLRSDDARRALGEVWPSCAPSPSSSGSLLPDLGPATLAHTAAAYARVGAEDAAQLCCMSLQVLGLWPQGGRSSFSSSTPNSSSSNSGSSKGARAVASELLPEQVLAAESFLDRHPNKAPGGFLASLLGMSDEGFLGQGSGRGMGKGEEAAEGGAGPAAGMVDLRLASTLPFHALAELCWATVTVDPASMRQQDHHHQQHHHHHQQHHQQHHHQHQQRQAFVGASQRLYCAAAQAYQQQGTIQVSDPHVLLLAQAHIALTAELGTRFTAGLANTPGLSLWTNTLQYAWQAHTRAMLRRSQQLLVREVCATFPFLALPAEQSAAAAAAVSLLVSTQGHTAPLTAAAGEGVSRHFSLPCPSY</sequence>
<dbReference type="EMBL" id="MU070150">
    <property type="protein sequence ID" value="KAF5829507.1"/>
    <property type="molecule type" value="Genomic_DNA"/>
</dbReference>
<feature type="region of interest" description="Disordered" evidence="1">
    <location>
        <begin position="372"/>
        <end position="415"/>
    </location>
</feature>
<gene>
    <name evidence="2" type="ORF">DUNSADRAFT_15976</name>
</gene>
<feature type="region of interest" description="Disordered" evidence="1">
    <location>
        <begin position="672"/>
        <end position="694"/>
    </location>
</feature>
<feature type="region of interest" description="Disordered" evidence="1">
    <location>
        <begin position="592"/>
        <end position="617"/>
    </location>
</feature>
<feature type="compositionally biased region" description="Low complexity" evidence="1">
    <location>
        <begin position="601"/>
        <end position="616"/>
    </location>
</feature>
<feature type="region of interest" description="Disordered" evidence="1">
    <location>
        <begin position="151"/>
        <end position="248"/>
    </location>
</feature>
<proteinExistence type="predicted"/>
<accession>A0ABQ7G4H7</accession>
<feature type="compositionally biased region" description="Low complexity" evidence="1">
    <location>
        <begin position="680"/>
        <end position="692"/>
    </location>
</feature>
<comment type="caution">
    <text evidence="2">The sequence shown here is derived from an EMBL/GenBank/DDBJ whole genome shotgun (WGS) entry which is preliminary data.</text>
</comment>
<keyword evidence="3" id="KW-1185">Reference proteome</keyword>
<organism evidence="2 3">
    <name type="scientific">Dunaliella salina</name>
    <name type="common">Green alga</name>
    <name type="synonym">Protococcus salinus</name>
    <dbReference type="NCBI Taxonomy" id="3046"/>
    <lineage>
        <taxon>Eukaryota</taxon>
        <taxon>Viridiplantae</taxon>
        <taxon>Chlorophyta</taxon>
        <taxon>core chlorophytes</taxon>
        <taxon>Chlorophyceae</taxon>
        <taxon>CS clade</taxon>
        <taxon>Chlamydomonadales</taxon>
        <taxon>Dunaliellaceae</taxon>
        <taxon>Dunaliella</taxon>
    </lineage>
</organism>
<feature type="region of interest" description="Disordered" evidence="1">
    <location>
        <begin position="487"/>
        <end position="545"/>
    </location>
</feature>
<feature type="compositionally biased region" description="Polar residues" evidence="1">
    <location>
        <begin position="212"/>
        <end position="236"/>
    </location>
</feature>
<evidence type="ECO:0000313" key="2">
    <source>
        <dbReference type="EMBL" id="KAF5829507.1"/>
    </source>
</evidence>
<reference evidence="2" key="1">
    <citation type="submission" date="2017-08" db="EMBL/GenBank/DDBJ databases">
        <authorList>
            <person name="Polle J.E."/>
            <person name="Barry K."/>
            <person name="Cushman J."/>
            <person name="Schmutz J."/>
            <person name="Tran D."/>
            <person name="Hathwaick L.T."/>
            <person name="Yim W.C."/>
            <person name="Jenkins J."/>
            <person name="Mckie-Krisberg Z.M."/>
            <person name="Prochnik S."/>
            <person name="Lindquist E."/>
            <person name="Dockter R.B."/>
            <person name="Adam C."/>
            <person name="Molina H."/>
            <person name="Bunkerborg J."/>
            <person name="Jin E."/>
            <person name="Buchheim M."/>
            <person name="Magnuson J."/>
        </authorList>
    </citation>
    <scope>NUCLEOTIDE SEQUENCE</scope>
    <source>
        <strain evidence="2">CCAP 19/18</strain>
    </source>
</reference>
<feature type="compositionally biased region" description="Low complexity" evidence="1">
    <location>
        <begin position="1243"/>
        <end position="1260"/>
    </location>
</feature>
<feature type="region of interest" description="Disordered" evidence="1">
    <location>
        <begin position="1242"/>
        <end position="1265"/>
    </location>
</feature>